<sequence length="234" mass="25504">MIERRDLLIGGACFAAVGLGAALRPSRRLSLLSAAKLGPLIPRRVGRWQARNTAELIVPQIPGSLADRLYSETVAQIYEPIDRAGPAIMLLIAYGATQSDLLQLHRPESCYPALGFALEERHFTNLSLPADDPVPAVALTATTSTRTEDIVYWTRLGEYLPRTAAEQRLARFRTALNGVVADGVLVRASLLRNRDGPAQFKVLAGFLTDLVKAMPAADRKVLVGTSRAKRMYKG</sequence>
<keyword evidence="3" id="KW-1185">Reference proteome</keyword>
<evidence type="ECO:0000313" key="3">
    <source>
        <dbReference type="Proteomes" id="UP000520156"/>
    </source>
</evidence>
<protein>
    <submittedName>
        <fullName evidence="2">EpsI family protein</fullName>
    </submittedName>
</protein>
<evidence type="ECO:0000313" key="2">
    <source>
        <dbReference type="EMBL" id="MBC2653643.1"/>
    </source>
</evidence>
<dbReference type="InterPro" id="IPR014263">
    <property type="entry name" value="Methanolan_biosynth_EpsI"/>
</dbReference>
<accession>A0A7X1KDU9</accession>
<proteinExistence type="predicted"/>
<dbReference type="AlphaFoldDB" id="A0A7X1KDU9"/>
<dbReference type="NCBIfam" id="TIGR02914">
    <property type="entry name" value="EpsI_fam"/>
    <property type="match status" value="1"/>
</dbReference>
<dbReference type="InterPro" id="IPR054654">
    <property type="entry name" value="EpsI_type_V_pred"/>
</dbReference>
<dbReference type="Proteomes" id="UP000520156">
    <property type="component" value="Unassembled WGS sequence"/>
</dbReference>
<name>A0A7X1KDU9_9SPHN</name>
<feature type="domain" description="Methanolan biosynthesis EpsI" evidence="1">
    <location>
        <begin position="8"/>
        <end position="216"/>
    </location>
</feature>
<dbReference type="Pfam" id="PF11984">
    <property type="entry name" value="DUF3485"/>
    <property type="match status" value="1"/>
</dbReference>
<reference evidence="2 3" key="1">
    <citation type="submission" date="2020-08" db="EMBL/GenBank/DDBJ databases">
        <title>The genome sequence of Novosphingobium flavum 4Y4.</title>
        <authorList>
            <person name="Liu Y."/>
        </authorList>
    </citation>
    <scope>NUCLEOTIDE SEQUENCE [LARGE SCALE GENOMIC DNA]</scope>
    <source>
        <strain evidence="2 3">4Y4</strain>
    </source>
</reference>
<gene>
    <name evidence="2" type="primary">epsI</name>
    <name evidence="2" type="ORF">H7F49_18335</name>
</gene>
<evidence type="ECO:0000259" key="1">
    <source>
        <dbReference type="Pfam" id="PF11984"/>
    </source>
</evidence>
<organism evidence="2 3">
    <name type="scientific">Novosphingobium aerophilum</name>
    <dbReference type="NCBI Taxonomy" id="2839843"/>
    <lineage>
        <taxon>Bacteria</taxon>
        <taxon>Pseudomonadati</taxon>
        <taxon>Pseudomonadota</taxon>
        <taxon>Alphaproteobacteria</taxon>
        <taxon>Sphingomonadales</taxon>
        <taxon>Sphingomonadaceae</taxon>
        <taxon>Novosphingobium</taxon>
    </lineage>
</organism>
<comment type="caution">
    <text evidence="2">The sequence shown here is derived from an EMBL/GenBank/DDBJ whole genome shotgun (WGS) entry which is preliminary data.</text>
</comment>
<dbReference type="RefSeq" id="WP_185685015.1">
    <property type="nucleotide sequence ID" value="NZ_JACLAU010000065.1"/>
</dbReference>
<dbReference type="EMBL" id="JACLAU010000065">
    <property type="protein sequence ID" value="MBC2653643.1"/>
    <property type="molecule type" value="Genomic_DNA"/>
</dbReference>
<dbReference type="NCBIfam" id="NF045608">
    <property type="entry name" value="EpsI_type_V"/>
    <property type="match status" value="1"/>
</dbReference>